<comment type="subcellular location">
    <subcellularLocation>
        <location evidence="1">Cell outer membrane</location>
        <topology evidence="1">Multi-pass membrane protein</topology>
    </subcellularLocation>
</comment>
<proteinExistence type="inferred from homology"/>
<evidence type="ECO:0000256" key="7">
    <source>
        <dbReference type="ARBA" id="ARBA00022729"/>
    </source>
</evidence>
<evidence type="ECO:0000256" key="1">
    <source>
        <dbReference type="ARBA" id="ARBA00004571"/>
    </source>
</evidence>
<protein>
    <submittedName>
        <fullName evidence="19">Polysaccharide biosynthesis/export family protein</fullName>
    </submittedName>
</protein>
<evidence type="ECO:0000313" key="20">
    <source>
        <dbReference type="Proteomes" id="UP001230978"/>
    </source>
</evidence>
<keyword evidence="7 15" id="KW-0732">Signal</keyword>
<dbReference type="Proteomes" id="UP001230978">
    <property type="component" value="Chromosome"/>
</dbReference>
<evidence type="ECO:0000259" key="16">
    <source>
        <dbReference type="Pfam" id="PF02563"/>
    </source>
</evidence>
<reference evidence="19 20" key="1">
    <citation type="submission" date="2023-04" db="EMBL/GenBank/DDBJ databases">
        <title>YMD61, complete Genome.</title>
        <authorList>
            <person name="Zhang J."/>
        </authorList>
    </citation>
    <scope>NUCLEOTIDE SEQUENCE [LARGE SCALE GENOMIC DNA]</scope>
    <source>
        <strain evidence="19 20">YMD61</strain>
    </source>
</reference>
<name>A0ABY8Q4R0_9RHOB</name>
<evidence type="ECO:0000313" key="19">
    <source>
        <dbReference type="EMBL" id="WGV15860.1"/>
    </source>
</evidence>
<dbReference type="InterPro" id="IPR054765">
    <property type="entry name" value="SLBB_dom"/>
</dbReference>
<comment type="similarity">
    <text evidence="2">Belongs to the BexD/CtrA/VexA family.</text>
</comment>
<keyword evidence="3" id="KW-0813">Transport</keyword>
<keyword evidence="4" id="KW-1134">Transmembrane beta strand</keyword>
<keyword evidence="6" id="KW-0812">Transmembrane</keyword>
<dbReference type="Pfam" id="PF02563">
    <property type="entry name" value="Poly_export"/>
    <property type="match status" value="1"/>
</dbReference>
<keyword evidence="14" id="KW-0449">Lipoprotein</keyword>
<gene>
    <name evidence="19" type="ORF">QF092_16660</name>
</gene>
<dbReference type="PANTHER" id="PTHR33619">
    <property type="entry name" value="POLYSACCHARIDE EXPORT PROTEIN GFCE-RELATED"/>
    <property type="match status" value="1"/>
</dbReference>
<feature type="domain" description="Polysaccharide export protein N-terminal" evidence="16">
    <location>
        <begin position="85"/>
        <end position="170"/>
    </location>
</feature>
<evidence type="ECO:0000256" key="15">
    <source>
        <dbReference type="SAM" id="SignalP"/>
    </source>
</evidence>
<evidence type="ECO:0000256" key="13">
    <source>
        <dbReference type="ARBA" id="ARBA00023237"/>
    </source>
</evidence>
<evidence type="ECO:0000256" key="6">
    <source>
        <dbReference type="ARBA" id="ARBA00022692"/>
    </source>
</evidence>
<feature type="domain" description="SLBB" evidence="18">
    <location>
        <begin position="261"/>
        <end position="359"/>
    </location>
</feature>
<keyword evidence="5" id="KW-0762">Sugar transport</keyword>
<dbReference type="Pfam" id="PF10531">
    <property type="entry name" value="SLBB"/>
    <property type="match status" value="1"/>
</dbReference>
<evidence type="ECO:0000256" key="4">
    <source>
        <dbReference type="ARBA" id="ARBA00022452"/>
    </source>
</evidence>
<dbReference type="Gene3D" id="3.30.1950.10">
    <property type="entry name" value="wza like domain"/>
    <property type="match status" value="1"/>
</dbReference>
<evidence type="ECO:0000256" key="10">
    <source>
        <dbReference type="ARBA" id="ARBA00023114"/>
    </source>
</evidence>
<keyword evidence="9" id="KW-0406">Ion transport</keyword>
<evidence type="ECO:0000256" key="8">
    <source>
        <dbReference type="ARBA" id="ARBA00023047"/>
    </source>
</evidence>
<dbReference type="PANTHER" id="PTHR33619:SF3">
    <property type="entry name" value="POLYSACCHARIDE EXPORT PROTEIN GFCE-RELATED"/>
    <property type="match status" value="1"/>
</dbReference>
<dbReference type="InterPro" id="IPR049712">
    <property type="entry name" value="Poly_export"/>
</dbReference>
<evidence type="ECO:0000256" key="3">
    <source>
        <dbReference type="ARBA" id="ARBA00022448"/>
    </source>
</evidence>
<dbReference type="Pfam" id="PF22461">
    <property type="entry name" value="SLBB_2"/>
    <property type="match status" value="1"/>
</dbReference>
<evidence type="ECO:0000259" key="18">
    <source>
        <dbReference type="Pfam" id="PF22461"/>
    </source>
</evidence>
<dbReference type="RefSeq" id="WP_281465637.1">
    <property type="nucleotide sequence ID" value="NZ_CP124535.1"/>
</dbReference>
<dbReference type="Gene3D" id="3.10.560.10">
    <property type="entry name" value="Outer membrane lipoprotein wza domain like"/>
    <property type="match status" value="2"/>
</dbReference>
<evidence type="ECO:0000256" key="14">
    <source>
        <dbReference type="ARBA" id="ARBA00023288"/>
    </source>
</evidence>
<evidence type="ECO:0000256" key="2">
    <source>
        <dbReference type="ARBA" id="ARBA00009450"/>
    </source>
</evidence>
<keyword evidence="10" id="KW-0626">Porin</keyword>
<evidence type="ECO:0000256" key="12">
    <source>
        <dbReference type="ARBA" id="ARBA00023139"/>
    </source>
</evidence>
<evidence type="ECO:0000256" key="5">
    <source>
        <dbReference type="ARBA" id="ARBA00022597"/>
    </source>
</evidence>
<dbReference type="EMBL" id="CP124535">
    <property type="protein sequence ID" value="WGV15860.1"/>
    <property type="molecule type" value="Genomic_DNA"/>
</dbReference>
<feature type="domain" description="Soluble ligand binding" evidence="17">
    <location>
        <begin position="180"/>
        <end position="223"/>
    </location>
</feature>
<accession>A0ABY8Q4R0</accession>
<keyword evidence="12" id="KW-0564">Palmitate</keyword>
<dbReference type="InterPro" id="IPR019554">
    <property type="entry name" value="Soluble_ligand-bd"/>
</dbReference>
<evidence type="ECO:0000256" key="9">
    <source>
        <dbReference type="ARBA" id="ARBA00023065"/>
    </source>
</evidence>
<evidence type="ECO:0000259" key="17">
    <source>
        <dbReference type="Pfam" id="PF10531"/>
    </source>
</evidence>
<keyword evidence="13" id="KW-0998">Cell outer membrane</keyword>
<organism evidence="19 20">
    <name type="scientific">Fuscovulum ytuae</name>
    <dbReference type="NCBI Taxonomy" id="3042299"/>
    <lineage>
        <taxon>Bacteria</taxon>
        <taxon>Pseudomonadati</taxon>
        <taxon>Pseudomonadota</taxon>
        <taxon>Alphaproteobacteria</taxon>
        <taxon>Rhodobacterales</taxon>
        <taxon>Paracoccaceae</taxon>
        <taxon>Fuscovulum</taxon>
    </lineage>
</organism>
<sequence length="389" mass="40863">MLLPVTPRNPSCRAALTRRGLLLGSIAALSACALPQQGPSTAAVLEGAEDKSFLLIEVDENITRTLGNPPVTSVSGLSLDPSAAPSEAVGVGDVLSIRILEAGSGGLFATGNGGAGGTDFDNVTVGRNGHITLPYVGEISVAGRTPLQIETLIVESLEGKAIEPQALVRISTSSGNRAVITGTVGRPGPFQLSLSGDRLSAAIAAAGGSSNPAHETTVTIRRNNRQARARLSDIFLQPANDIPLQRDDVVILAHEPPRYTLAGAVGQTNTYRIETPRYSLLEAISAAGGARDERANPSGVFLFRHESRRRLGQAGIADLDAYPVTEQGLPTVYRFDMSRPETQFSAQRFLLTDGDAIFVTNADTVTLGKFITLFDQGVGAINRAQTVTE</sequence>
<feature type="signal peptide" evidence="15">
    <location>
        <begin position="1"/>
        <end position="33"/>
    </location>
</feature>
<keyword evidence="20" id="KW-1185">Reference proteome</keyword>
<evidence type="ECO:0000256" key="11">
    <source>
        <dbReference type="ARBA" id="ARBA00023136"/>
    </source>
</evidence>
<keyword evidence="11" id="KW-0472">Membrane</keyword>
<dbReference type="InterPro" id="IPR003715">
    <property type="entry name" value="Poly_export_N"/>
</dbReference>
<feature type="chain" id="PRO_5046881011" evidence="15">
    <location>
        <begin position="34"/>
        <end position="389"/>
    </location>
</feature>
<keyword evidence="8" id="KW-0625">Polysaccharide transport</keyword>